<dbReference type="InterPro" id="IPR027417">
    <property type="entry name" value="P-loop_NTPase"/>
</dbReference>
<proteinExistence type="predicted"/>
<dbReference type="EMBL" id="JAMSHJ010000004">
    <property type="protein sequence ID" value="KAI5421450.1"/>
    <property type="molecule type" value="Genomic_DNA"/>
</dbReference>
<dbReference type="Gramene" id="Psat04G0503800-T1">
    <property type="protein sequence ID" value="KAI5421450.1"/>
    <property type="gene ID" value="KIW84_045038"/>
</dbReference>
<accession>A0A9D4XM41</accession>
<dbReference type="AlphaFoldDB" id="A0A9D4XM41"/>
<keyword evidence="3" id="KW-1185">Reference proteome</keyword>
<evidence type="ECO:0000313" key="2">
    <source>
        <dbReference type="EMBL" id="KAI5421450.1"/>
    </source>
</evidence>
<dbReference type="Gene3D" id="3.40.50.300">
    <property type="entry name" value="P-loop containing nucleotide triphosphate hydrolases"/>
    <property type="match status" value="1"/>
</dbReference>
<dbReference type="InterPro" id="IPR049163">
    <property type="entry name" value="Pif1-like_2B_dom"/>
</dbReference>
<organism evidence="2 3">
    <name type="scientific">Pisum sativum</name>
    <name type="common">Garden pea</name>
    <name type="synonym">Lathyrus oleraceus</name>
    <dbReference type="NCBI Taxonomy" id="3888"/>
    <lineage>
        <taxon>Eukaryota</taxon>
        <taxon>Viridiplantae</taxon>
        <taxon>Streptophyta</taxon>
        <taxon>Embryophyta</taxon>
        <taxon>Tracheophyta</taxon>
        <taxon>Spermatophyta</taxon>
        <taxon>Magnoliopsida</taxon>
        <taxon>eudicotyledons</taxon>
        <taxon>Gunneridae</taxon>
        <taxon>Pentapetalae</taxon>
        <taxon>rosids</taxon>
        <taxon>fabids</taxon>
        <taxon>Fabales</taxon>
        <taxon>Fabaceae</taxon>
        <taxon>Papilionoideae</taxon>
        <taxon>50 kb inversion clade</taxon>
        <taxon>NPAAA clade</taxon>
        <taxon>Hologalegina</taxon>
        <taxon>IRL clade</taxon>
        <taxon>Fabeae</taxon>
        <taxon>Lathyrus</taxon>
    </lineage>
</organism>
<evidence type="ECO:0000313" key="3">
    <source>
        <dbReference type="Proteomes" id="UP001058974"/>
    </source>
</evidence>
<feature type="domain" description="DNA helicase Pif1-like 2B" evidence="1">
    <location>
        <begin position="138"/>
        <end position="181"/>
    </location>
</feature>
<dbReference type="CDD" id="cd18809">
    <property type="entry name" value="SF1_C_RecD"/>
    <property type="match status" value="1"/>
</dbReference>
<reference evidence="2 3" key="1">
    <citation type="journal article" date="2022" name="Nat. Genet.">
        <title>Improved pea reference genome and pan-genome highlight genomic features and evolutionary characteristics.</title>
        <authorList>
            <person name="Yang T."/>
            <person name="Liu R."/>
            <person name="Luo Y."/>
            <person name="Hu S."/>
            <person name="Wang D."/>
            <person name="Wang C."/>
            <person name="Pandey M.K."/>
            <person name="Ge S."/>
            <person name="Xu Q."/>
            <person name="Li N."/>
            <person name="Li G."/>
            <person name="Huang Y."/>
            <person name="Saxena R.K."/>
            <person name="Ji Y."/>
            <person name="Li M."/>
            <person name="Yan X."/>
            <person name="He Y."/>
            <person name="Liu Y."/>
            <person name="Wang X."/>
            <person name="Xiang C."/>
            <person name="Varshney R.K."/>
            <person name="Ding H."/>
            <person name="Gao S."/>
            <person name="Zong X."/>
        </authorList>
    </citation>
    <scope>NUCLEOTIDE SEQUENCE [LARGE SCALE GENOMIC DNA]</scope>
    <source>
        <strain evidence="2 3">cv. Zhongwan 6</strain>
    </source>
</reference>
<dbReference type="FunFam" id="3.40.50.300:FF:002884">
    <property type="entry name" value="ATP-dependent DNA helicase"/>
    <property type="match status" value="1"/>
</dbReference>
<evidence type="ECO:0000259" key="1">
    <source>
        <dbReference type="Pfam" id="PF21530"/>
    </source>
</evidence>
<gene>
    <name evidence="2" type="ORF">KIW84_045038</name>
</gene>
<comment type="caution">
    <text evidence="2">The sequence shown here is derived from an EMBL/GenBank/DDBJ whole genome shotgun (WGS) entry which is preliminary data.</text>
</comment>
<dbReference type="SUPFAM" id="SSF52540">
    <property type="entry name" value="P-loop containing nucleoside triphosphate hydrolases"/>
    <property type="match status" value="1"/>
</dbReference>
<protein>
    <recommendedName>
        <fullName evidence="1">DNA helicase Pif1-like 2B domain-containing protein</fullName>
    </recommendedName>
</protein>
<feature type="non-terminal residue" evidence="2">
    <location>
        <position position="306"/>
    </location>
</feature>
<dbReference type="Pfam" id="PF21530">
    <property type="entry name" value="Pif1_2B_dom"/>
    <property type="match status" value="1"/>
</dbReference>
<dbReference type="PANTHER" id="PTHR10492">
    <property type="match status" value="1"/>
</dbReference>
<dbReference type="PANTHER" id="PTHR10492:SF101">
    <property type="entry name" value="ATP-DEPENDENT DNA HELICASE"/>
    <property type="match status" value="1"/>
</dbReference>
<dbReference type="Proteomes" id="UP001058974">
    <property type="component" value="Chromosome 4"/>
</dbReference>
<name>A0A9D4XM41_PEA</name>
<sequence length="306" mass="34725">QMISACIVRSQLWATTKILHLRQNMRSIHDHEFAQFLMRIGDGNEPAKEDDMVKMPAEIVIPWEGESSIKKLIQHTFPQLENHGWDASYMMERAILTPKNCDVHMLNDMIINKFLGDEHILLSFDEVEGDTHNLYQQEYLHTIAPGTLPPHILKIKIGAPLMLLRNIDPKFGLCNGTRLLCRGFFMNLLDVEILTSHNAGKRAFLPRIKLKTTDGAGLPFVLIRKQFPVKLSFAITINKSQGQTIPNVGIYLPRYVFSHGQLYVALSRGVSRAATRVLIKDGKVEGEEGDFTKNIVFKEILLSQPQ</sequence>